<comment type="catalytic activity">
    <reaction evidence="13">
        <text>D-fructose(out) = D-fructose(in)</text>
        <dbReference type="Rhea" id="RHEA:60372"/>
        <dbReference type="ChEBI" id="CHEBI:37721"/>
    </reaction>
    <physiologicalReaction direction="left-to-right" evidence="13">
        <dbReference type="Rhea" id="RHEA:60373"/>
    </physiologicalReaction>
</comment>
<evidence type="ECO:0000256" key="5">
    <source>
        <dbReference type="ARBA" id="ARBA00022692"/>
    </source>
</evidence>
<dbReference type="InterPro" id="IPR050814">
    <property type="entry name" value="Myo-inositol_Transporter"/>
</dbReference>
<accession>A0A1E7FZW1</accession>
<dbReference type="InParanoid" id="A0A1E7FZW1"/>
<dbReference type="PANTHER" id="PTHR48020">
    <property type="entry name" value="PROTON MYO-INOSITOL COTRANSPORTER"/>
    <property type="match status" value="1"/>
</dbReference>
<evidence type="ECO:0000256" key="2">
    <source>
        <dbReference type="ARBA" id="ARBA00010992"/>
    </source>
</evidence>
<comment type="similarity">
    <text evidence="2 15">Belongs to the major facilitator superfamily. Sugar transporter (TC 2.A.1.1) family.</text>
</comment>
<dbReference type="PROSITE" id="PS00217">
    <property type="entry name" value="SUGAR_TRANSPORT_2"/>
    <property type="match status" value="1"/>
</dbReference>
<dbReference type="Gene3D" id="1.20.1250.20">
    <property type="entry name" value="MFS general substrate transporter like domains"/>
    <property type="match status" value="2"/>
</dbReference>
<feature type="transmembrane region" description="Helical" evidence="17">
    <location>
        <begin position="40"/>
        <end position="58"/>
    </location>
</feature>
<dbReference type="NCBIfam" id="TIGR00879">
    <property type="entry name" value="SP"/>
    <property type="match status" value="1"/>
</dbReference>
<dbReference type="InterPro" id="IPR003663">
    <property type="entry name" value="Sugar/inositol_transpt"/>
</dbReference>
<comment type="catalytic activity">
    <reaction evidence="12">
        <text>D-glucosamine(out) = D-glucosamine(in)</text>
        <dbReference type="Rhea" id="RHEA:78423"/>
        <dbReference type="ChEBI" id="CHEBI:58723"/>
    </reaction>
    <physiologicalReaction direction="left-to-right" evidence="12">
        <dbReference type="Rhea" id="RHEA:78424"/>
    </physiologicalReaction>
</comment>
<evidence type="ECO:0000256" key="14">
    <source>
        <dbReference type="ARBA" id="ARBA00044780"/>
    </source>
</evidence>
<evidence type="ECO:0000256" key="8">
    <source>
        <dbReference type="ARBA" id="ARBA00044637"/>
    </source>
</evidence>
<dbReference type="PROSITE" id="PS50850">
    <property type="entry name" value="MFS"/>
    <property type="match status" value="1"/>
</dbReference>
<feature type="compositionally biased region" description="Acidic residues" evidence="16">
    <location>
        <begin position="567"/>
        <end position="583"/>
    </location>
</feature>
<dbReference type="Proteomes" id="UP000095751">
    <property type="component" value="Unassembled WGS sequence"/>
</dbReference>
<organism evidence="19 20">
    <name type="scientific">Fragilariopsis cylindrus CCMP1102</name>
    <dbReference type="NCBI Taxonomy" id="635003"/>
    <lineage>
        <taxon>Eukaryota</taxon>
        <taxon>Sar</taxon>
        <taxon>Stramenopiles</taxon>
        <taxon>Ochrophyta</taxon>
        <taxon>Bacillariophyta</taxon>
        <taxon>Bacillariophyceae</taxon>
        <taxon>Bacillariophycidae</taxon>
        <taxon>Bacillariales</taxon>
        <taxon>Bacillariaceae</taxon>
        <taxon>Fragilariopsis</taxon>
    </lineage>
</organism>
<feature type="transmembrane region" description="Helical" evidence="17">
    <location>
        <begin position="315"/>
        <end position="337"/>
    </location>
</feature>
<dbReference type="PANTHER" id="PTHR48020:SF12">
    <property type="entry name" value="PROTON MYO-INOSITOL COTRANSPORTER"/>
    <property type="match status" value="1"/>
</dbReference>
<dbReference type="Pfam" id="PF00083">
    <property type="entry name" value="Sugar_tr"/>
    <property type="match status" value="2"/>
</dbReference>
<evidence type="ECO:0000259" key="18">
    <source>
        <dbReference type="PROSITE" id="PS50850"/>
    </source>
</evidence>
<dbReference type="PRINTS" id="PR00171">
    <property type="entry name" value="SUGRTRNSPORT"/>
</dbReference>
<comment type="catalytic activity">
    <reaction evidence="8">
        <text>D-galactose(in) = D-galactose(out)</text>
        <dbReference type="Rhea" id="RHEA:34915"/>
        <dbReference type="ChEBI" id="CHEBI:4139"/>
    </reaction>
    <physiologicalReaction direction="right-to-left" evidence="8">
        <dbReference type="Rhea" id="RHEA:34917"/>
    </physiologicalReaction>
</comment>
<dbReference type="InterPro" id="IPR020846">
    <property type="entry name" value="MFS_dom"/>
</dbReference>
<feature type="compositionally biased region" description="Basic residues" evidence="16">
    <location>
        <begin position="548"/>
        <end position="557"/>
    </location>
</feature>
<keyword evidence="4 15" id="KW-0813">Transport</keyword>
<feature type="region of interest" description="Disordered" evidence="16">
    <location>
        <begin position="548"/>
        <end position="583"/>
    </location>
</feature>
<evidence type="ECO:0000256" key="13">
    <source>
        <dbReference type="ARBA" id="ARBA00044710"/>
    </source>
</evidence>
<dbReference type="AlphaFoldDB" id="A0A1E7FZW1"/>
<evidence type="ECO:0000256" key="11">
    <source>
        <dbReference type="ARBA" id="ARBA00044662"/>
    </source>
</evidence>
<keyword evidence="20" id="KW-1185">Reference proteome</keyword>
<evidence type="ECO:0000256" key="10">
    <source>
        <dbReference type="ARBA" id="ARBA00044656"/>
    </source>
</evidence>
<proteinExistence type="inferred from homology"/>
<dbReference type="InterPro" id="IPR005829">
    <property type="entry name" value="Sugar_transporter_CS"/>
</dbReference>
<evidence type="ECO:0000256" key="12">
    <source>
        <dbReference type="ARBA" id="ARBA00044668"/>
    </source>
</evidence>
<keyword evidence="5 17" id="KW-0812">Transmembrane</keyword>
<evidence type="ECO:0000256" key="6">
    <source>
        <dbReference type="ARBA" id="ARBA00022989"/>
    </source>
</evidence>
<dbReference type="SUPFAM" id="SSF103473">
    <property type="entry name" value="MFS general substrate transporter"/>
    <property type="match status" value="1"/>
</dbReference>
<feature type="transmembrane region" description="Helical" evidence="17">
    <location>
        <begin position="159"/>
        <end position="181"/>
    </location>
</feature>
<evidence type="ECO:0000313" key="20">
    <source>
        <dbReference type="Proteomes" id="UP000095751"/>
    </source>
</evidence>
<name>A0A1E7FZW1_9STRA</name>
<dbReference type="GO" id="GO:0005366">
    <property type="term" value="F:myo-inositol:proton symporter activity"/>
    <property type="evidence" value="ECO:0007669"/>
    <property type="project" value="TreeGrafter"/>
</dbReference>
<dbReference type="InterPro" id="IPR005828">
    <property type="entry name" value="MFS_sugar_transport-like"/>
</dbReference>
<feature type="transmembrane region" description="Helical" evidence="17">
    <location>
        <begin position="70"/>
        <end position="88"/>
    </location>
</feature>
<feature type="transmembrane region" description="Helical" evidence="17">
    <location>
        <begin position="94"/>
        <end position="117"/>
    </location>
</feature>
<evidence type="ECO:0000313" key="19">
    <source>
        <dbReference type="EMBL" id="OEU23689.1"/>
    </source>
</evidence>
<feature type="transmembrane region" description="Helical" evidence="17">
    <location>
        <begin position="499"/>
        <end position="521"/>
    </location>
</feature>
<comment type="subunit">
    <text evidence="3">Homodimer.</text>
</comment>
<feature type="transmembrane region" description="Helical" evidence="17">
    <location>
        <begin position="435"/>
        <end position="458"/>
    </location>
</feature>
<reference evidence="19 20" key="1">
    <citation type="submission" date="2016-09" db="EMBL/GenBank/DDBJ databases">
        <title>Extensive genetic diversity and differential bi-allelic expression allows diatom success in the polar Southern Ocean.</title>
        <authorList>
            <consortium name="DOE Joint Genome Institute"/>
            <person name="Mock T."/>
            <person name="Otillar R.P."/>
            <person name="Strauss J."/>
            <person name="Dupont C."/>
            <person name="Frickenhaus S."/>
            <person name="Maumus F."/>
            <person name="Mcmullan M."/>
            <person name="Sanges R."/>
            <person name="Schmutz J."/>
            <person name="Toseland A."/>
            <person name="Valas R."/>
            <person name="Veluchamy A."/>
            <person name="Ward B.J."/>
            <person name="Allen A."/>
            <person name="Barry K."/>
            <person name="Falciatore A."/>
            <person name="Ferrante M."/>
            <person name="Fortunato A.E."/>
            <person name="Gloeckner G."/>
            <person name="Gruber A."/>
            <person name="Hipkin R."/>
            <person name="Janech M."/>
            <person name="Kroth P."/>
            <person name="Leese F."/>
            <person name="Lindquist E."/>
            <person name="Lyon B.R."/>
            <person name="Martin J."/>
            <person name="Mayer C."/>
            <person name="Parker M."/>
            <person name="Quesneville H."/>
            <person name="Raymond J."/>
            <person name="Uhlig C."/>
            <person name="Valentin K.U."/>
            <person name="Worden A.Z."/>
            <person name="Armbrust E.V."/>
            <person name="Bowler C."/>
            <person name="Green B."/>
            <person name="Moulton V."/>
            <person name="Van Oosterhout C."/>
            <person name="Grigoriev I."/>
        </authorList>
    </citation>
    <scope>NUCLEOTIDE SEQUENCE [LARGE SCALE GENOMIC DNA]</scope>
    <source>
        <strain evidence="19 20">CCMP1102</strain>
    </source>
</reference>
<keyword evidence="7 17" id="KW-0472">Membrane</keyword>
<evidence type="ECO:0000256" key="17">
    <source>
        <dbReference type="SAM" id="Phobius"/>
    </source>
</evidence>
<feature type="domain" description="Major facilitator superfamily (MFS) profile" evidence="18">
    <location>
        <begin position="4"/>
        <end position="527"/>
    </location>
</feature>
<comment type="catalytic activity">
    <reaction evidence="9">
        <text>D-glucose(out) = D-glucose(in)</text>
        <dbReference type="Rhea" id="RHEA:60376"/>
        <dbReference type="ChEBI" id="CHEBI:4167"/>
    </reaction>
    <physiologicalReaction direction="left-to-right" evidence="9">
        <dbReference type="Rhea" id="RHEA:60377"/>
    </physiologicalReaction>
</comment>
<dbReference type="GO" id="GO:0016324">
    <property type="term" value="C:apical plasma membrane"/>
    <property type="evidence" value="ECO:0007669"/>
    <property type="project" value="TreeGrafter"/>
</dbReference>
<evidence type="ECO:0000256" key="7">
    <source>
        <dbReference type="ARBA" id="ARBA00023136"/>
    </source>
</evidence>
<comment type="catalytic activity">
    <reaction evidence="11">
        <text>D-mannose(out) = D-mannose(in)</text>
        <dbReference type="Rhea" id="RHEA:78391"/>
        <dbReference type="ChEBI" id="CHEBI:4208"/>
    </reaction>
    <physiologicalReaction direction="left-to-right" evidence="11">
        <dbReference type="Rhea" id="RHEA:78392"/>
    </physiologicalReaction>
</comment>
<feature type="transmembrane region" description="Helical" evidence="17">
    <location>
        <begin position="129"/>
        <end position="147"/>
    </location>
</feature>
<protein>
    <recommendedName>
        <fullName evidence="14">Hexose transporter 1</fullName>
    </recommendedName>
</protein>
<dbReference type="InterPro" id="IPR036259">
    <property type="entry name" value="MFS_trans_sf"/>
</dbReference>
<evidence type="ECO:0000256" key="3">
    <source>
        <dbReference type="ARBA" id="ARBA00011738"/>
    </source>
</evidence>
<dbReference type="OrthoDB" id="6339427at2759"/>
<evidence type="ECO:0000256" key="9">
    <source>
        <dbReference type="ARBA" id="ARBA00044648"/>
    </source>
</evidence>
<dbReference type="EMBL" id="KV784353">
    <property type="protein sequence ID" value="OEU23689.1"/>
    <property type="molecule type" value="Genomic_DNA"/>
</dbReference>
<feature type="transmembrane region" description="Helical" evidence="17">
    <location>
        <begin position="470"/>
        <end position="493"/>
    </location>
</feature>
<evidence type="ECO:0000256" key="16">
    <source>
        <dbReference type="SAM" id="MobiDB-lite"/>
    </source>
</evidence>
<evidence type="ECO:0000256" key="15">
    <source>
        <dbReference type="RuleBase" id="RU003346"/>
    </source>
</evidence>
<feature type="transmembrane region" description="Helical" evidence="17">
    <location>
        <begin position="285"/>
        <end position="308"/>
    </location>
</feature>
<gene>
    <name evidence="19" type="ORF">FRACYDRAFT_179153</name>
</gene>
<comment type="subcellular location">
    <subcellularLocation>
        <location evidence="1">Membrane</location>
        <topology evidence="1">Multi-pass membrane protein</topology>
    </subcellularLocation>
</comment>
<dbReference type="KEGG" id="fcy:FRACYDRAFT_179153"/>
<dbReference type="PROSITE" id="PS00216">
    <property type="entry name" value="SUGAR_TRANSPORT_1"/>
    <property type="match status" value="1"/>
</dbReference>
<evidence type="ECO:0000256" key="4">
    <source>
        <dbReference type="ARBA" id="ARBA00022448"/>
    </source>
</evidence>
<evidence type="ECO:0000256" key="1">
    <source>
        <dbReference type="ARBA" id="ARBA00004141"/>
    </source>
</evidence>
<keyword evidence="6 17" id="KW-1133">Transmembrane helix</keyword>
<comment type="catalytic activity">
    <reaction evidence="10">
        <text>D-xylose(out) = D-xylose(in)</text>
        <dbReference type="Rhea" id="RHEA:78427"/>
        <dbReference type="ChEBI" id="CHEBI:53455"/>
    </reaction>
    <physiologicalReaction direction="left-to-right" evidence="10">
        <dbReference type="Rhea" id="RHEA:78428"/>
    </physiologicalReaction>
</comment>
<feature type="transmembrane region" description="Helical" evidence="17">
    <location>
        <begin position="249"/>
        <end position="273"/>
    </location>
</feature>
<sequence length="583" mass="63455">MRYLTFMAGIGGFLFGYDTGVVSGAMLPMKRAFNLSSHQQEVIVSSTVFAAFFSSLFLGATVNDRFGRRISILGSAFVFGIGSIVLMISNGYVMLVIGRTILGLGIGVASLTTPIYIAEVATPNMRGRLVTINTLMITFGQFFAGMVDGFFDYLLPESGWRYMLGFAVIPSLIMFIGFLTLPESPRWLVGKGRYREAFLVLVEYRESRDEARTELRDIMESAADIDKNKDNNSIHQIISMLSDPAMRRALLLGCSLMAIQQCSGINTVMYYAASIYEMAGYDELTAVWLSGFTALAQVVGIATSIVLVDKAGRRTLVLFSLGFVTLSLVGLAGSFYLSRITSGEIVFASSDGGCDYQPATIWDGITTYCYDCVGIPGCGYCNGVCFPGDVLGPVIVEDTSSFQSSCGSSNNSNTAGTTAVGNWEYDACSGGGSSISVIFMVLYLLAFGIGMGGMPWTINSEIYCLKYRSLAVSFSTATNWIGNLIISATFLTLSSPSALTAYGAFGLYGSVALFGWIWLYYKLPETKGLSLEEIEELFQRPGDNNYNVRRRGSHRRRSDGMIPVNTQDDDDNDDDDDDDDDCE</sequence>